<name>A0A060RH79_9STRE</name>
<dbReference type="PROSITE" id="PS50935">
    <property type="entry name" value="SSB"/>
    <property type="match status" value="1"/>
</dbReference>
<dbReference type="GO" id="GO:0006260">
    <property type="term" value="P:DNA replication"/>
    <property type="evidence" value="ECO:0007669"/>
    <property type="project" value="InterPro"/>
</dbReference>
<dbReference type="Proteomes" id="UP000027584">
    <property type="component" value="Unassembled WGS sequence"/>
</dbReference>
<dbReference type="Pfam" id="PF00436">
    <property type="entry name" value="SSB"/>
    <property type="match status" value="1"/>
</dbReference>
<dbReference type="PANTHER" id="PTHR10302:SF27">
    <property type="entry name" value="SINGLE-STRANDED DNA-BINDING PROTEIN"/>
    <property type="match status" value="1"/>
</dbReference>
<dbReference type="AlphaFoldDB" id="A0A060RH79"/>
<dbReference type="InterPro" id="IPR011344">
    <property type="entry name" value="ssDNA-bd"/>
</dbReference>
<dbReference type="SUPFAM" id="SSF50249">
    <property type="entry name" value="Nucleic acid-binding proteins"/>
    <property type="match status" value="1"/>
</dbReference>
<organism evidence="5 6">
    <name type="scientific">Streptococcus gallolyticus</name>
    <dbReference type="NCBI Taxonomy" id="315405"/>
    <lineage>
        <taxon>Bacteria</taxon>
        <taxon>Bacillati</taxon>
        <taxon>Bacillota</taxon>
        <taxon>Bacilli</taxon>
        <taxon>Lactobacillales</taxon>
        <taxon>Streptococcaceae</taxon>
        <taxon>Streptococcus</taxon>
    </lineage>
</organism>
<keyword evidence="1 2" id="KW-0238">DNA-binding</keyword>
<evidence type="ECO:0000313" key="6">
    <source>
        <dbReference type="Proteomes" id="UP000027584"/>
    </source>
</evidence>
<feature type="compositionally biased region" description="Low complexity" evidence="4">
    <location>
        <begin position="110"/>
        <end position="125"/>
    </location>
</feature>
<evidence type="ECO:0000313" key="5">
    <source>
        <dbReference type="EMBL" id="CDO17940.1"/>
    </source>
</evidence>
<comment type="subunit">
    <text evidence="2">Homotetramer.</text>
</comment>
<gene>
    <name evidence="5" type="ORF">BN963_SGAL_01135</name>
</gene>
<dbReference type="HAMAP" id="MF_00984">
    <property type="entry name" value="SSB"/>
    <property type="match status" value="1"/>
</dbReference>
<evidence type="ECO:0000256" key="1">
    <source>
        <dbReference type="ARBA" id="ARBA00023125"/>
    </source>
</evidence>
<dbReference type="GO" id="GO:0003697">
    <property type="term" value="F:single-stranded DNA binding"/>
    <property type="evidence" value="ECO:0007669"/>
    <property type="project" value="UniProtKB-UniRule"/>
</dbReference>
<dbReference type="PIRSF" id="PIRSF002070">
    <property type="entry name" value="SSB"/>
    <property type="match status" value="1"/>
</dbReference>
<accession>A0A060RH79</accession>
<evidence type="ECO:0000256" key="4">
    <source>
        <dbReference type="SAM" id="MobiDB-lite"/>
    </source>
</evidence>
<dbReference type="PANTHER" id="PTHR10302">
    <property type="entry name" value="SINGLE-STRANDED DNA-BINDING PROTEIN"/>
    <property type="match status" value="1"/>
</dbReference>
<evidence type="ECO:0000256" key="3">
    <source>
        <dbReference type="PIRNR" id="PIRNR002070"/>
    </source>
</evidence>
<feature type="region of interest" description="Disordered" evidence="4">
    <location>
        <begin position="106"/>
        <end position="146"/>
    </location>
</feature>
<dbReference type="InterPro" id="IPR000424">
    <property type="entry name" value="Primosome_PriB/ssb"/>
</dbReference>
<dbReference type="InterPro" id="IPR012340">
    <property type="entry name" value="NA-bd_OB-fold"/>
</dbReference>
<dbReference type="CDD" id="cd04496">
    <property type="entry name" value="SSB_OBF"/>
    <property type="match status" value="1"/>
</dbReference>
<dbReference type="Gene3D" id="2.40.50.140">
    <property type="entry name" value="Nucleic acid-binding proteins"/>
    <property type="match status" value="1"/>
</dbReference>
<proteinExistence type="inferred from homology"/>
<sequence>MSLNKFVAVGRLTRDLKLRYTPSNTAVASGTIAVERNRKNQNGEKETDFFNIVIWGKSAENMSNWIKKGYLVSISGRLQTRNYENQQGQRVYVTEIIVEEFDNLQPRNHQQGQSQSQSDFGNSNFGNQGDTLGGMPMDIDENGLPF</sequence>
<comment type="caution">
    <text evidence="5">The sequence shown here is derived from an EMBL/GenBank/DDBJ whole genome shotgun (WGS) entry which is preliminary data.</text>
</comment>
<dbReference type="NCBIfam" id="TIGR00621">
    <property type="entry name" value="ssb"/>
    <property type="match status" value="1"/>
</dbReference>
<evidence type="ECO:0000256" key="2">
    <source>
        <dbReference type="HAMAP-Rule" id="MF_00984"/>
    </source>
</evidence>
<reference evidence="5 6" key="2">
    <citation type="submission" date="2014-05" db="EMBL/GenBank/DDBJ databases">
        <title>Genome sequence of Streptococcus gallolyticus.</title>
        <authorList>
            <person name="Del Campo R."/>
        </authorList>
    </citation>
    <scope>NUCLEOTIDE SEQUENCE [LARGE SCALE GENOMIC DNA]</scope>
    <source>
        <strain evidence="5 6">LMG17956</strain>
    </source>
</reference>
<comment type="caution">
    <text evidence="2">Lacks conserved residue(s) required for the propagation of feature annotation.</text>
</comment>
<reference evidence="5 6" key="1">
    <citation type="submission" date="2014-02" db="EMBL/GenBank/DDBJ databases">
        <authorList>
            <person name="Manrique M."/>
        </authorList>
    </citation>
    <scope>NUCLEOTIDE SEQUENCE [LARGE SCALE GENOMIC DNA]</scope>
    <source>
        <strain evidence="5 6">LMG17956</strain>
    </source>
</reference>
<protein>
    <recommendedName>
        <fullName evidence="2 3">Single-stranded DNA-binding protein</fullName>
        <shortName evidence="2">SSB</shortName>
    </recommendedName>
</protein>
<dbReference type="GO" id="GO:0009295">
    <property type="term" value="C:nucleoid"/>
    <property type="evidence" value="ECO:0007669"/>
    <property type="project" value="TreeGrafter"/>
</dbReference>
<dbReference type="EMBL" id="CCBC010000146">
    <property type="protein sequence ID" value="CDO17940.1"/>
    <property type="molecule type" value="Genomic_DNA"/>
</dbReference>